<evidence type="ECO:0000256" key="1">
    <source>
        <dbReference type="ARBA" id="ARBA00037992"/>
    </source>
</evidence>
<feature type="region of interest" description="Disordered" evidence="3">
    <location>
        <begin position="435"/>
        <end position="493"/>
    </location>
</feature>
<feature type="compositionally biased region" description="Basic and acidic residues" evidence="3">
    <location>
        <begin position="78"/>
        <end position="87"/>
    </location>
</feature>
<feature type="domain" description="TFIIS N-terminal" evidence="4">
    <location>
        <begin position="281"/>
        <end position="359"/>
    </location>
</feature>
<reference evidence="5" key="1">
    <citation type="submission" date="2020-06" db="EMBL/GenBank/DDBJ databases">
        <authorList>
            <consortium name="Plant Systems Biology data submission"/>
        </authorList>
    </citation>
    <scope>NUCLEOTIDE SEQUENCE</scope>
    <source>
        <strain evidence="5">D6</strain>
    </source>
</reference>
<feature type="compositionally biased region" description="Polar residues" evidence="3">
    <location>
        <begin position="438"/>
        <end position="448"/>
    </location>
</feature>
<protein>
    <submittedName>
        <fullName evidence="5">Protein IWS1 homolog</fullName>
    </submittedName>
</protein>
<feature type="compositionally biased region" description="Acidic residues" evidence="3">
    <location>
        <begin position="48"/>
        <end position="63"/>
    </location>
</feature>
<dbReference type="AlphaFoldDB" id="A0A9N8EQC8"/>
<keyword evidence="6" id="KW-1185">Reference proteome</keyword>
<evidence type="ECO:0000256" key="2">
    <source>
        <dbReference type="PROSITE-ProRule" id="PRU00649"/>
    </source>
</evidence>
<dbReference type="InterPro" id="IPR017923">
    <property type="entry name" value="TFIIS_N"/>
</dbReference>
<comment type="caution">
    <text evidence="5">The sequence shown here is derived from an EMBL/GenBank/DDBJ whole genome shotgun (WGS) entry which is preliminary data.</text>
</comment>
<feature type="compositionally biased region" description="Acidic residues" evidence="3">
    <location>
        <begin position="1"/>
        <end position="16"/>
    </location>
</feature>
<evidence type="ECO:0000259" key="4">
    <source>
        <dbReference type="PROSITE" id="PS51319"/>
    </source>
</evidence>
<evidence type="ECO:0000313" key="5">
    <source>
        <dbReference type="EMBL" id="CAB9524853.1"/>
    </source>
</evidence>
<dbReference type="Proteomes" id="UP001153069">
    <property type="component" value="Unassembled WGS sequence"/>
</dbReference>
<proteinExistence type="inferred from homology"/>
<keyword evidence="2" id="KW-0539">Nucleus</keyword>
<comment type="similarity">
    <text evidence="1">Belongs to the IWS1 family.</text>
</comment>
<name>A0A9N8EQC8_9STRA</name>
<dbReference type="EMBL" id="CAICTM010001593">
    <property type="protein sequence ID" value="CAB9524853.1"/>
    <property type="molecule type" value="Genomic_DNA"/>
</dbReference>
<dbReference type="Gene3D" id="1.20.930.10">
    <property type="entry name" value="Conserved domain common to transcription factors TFIIS, elongin A, CRSP70"/>
    <property type="match status" value="1"/>
</dbReference>
<dbReference type="InterPro" id="IPR035441">
    <property type="entry name" value="TFIIS/LEDGF_dom_sf"/>
</dbReference>
<dbReference type="OrthoDB" id="21124at2759"/>
<dbReference type="PANTHER" id="PTHR46010">
    <property type="entry name" value="PROTEIN IWS1 HOMOLOG"/>
    <property type="match status" value="1"/>
</dbReference>
<feature type="compositionally biased region" description="Basic and acidic residues" evidence="3">
    <location>
        <begin position="188"/>
        <end position="200"/>
    </location>
</feature>
<sequence>MSDGEGDLFADSDDTAELISNSKPEPKKATKKKLGAAAKRKRANVPDADGDSDKEDLFDSDDEGSSKKPAAKKSKPMSKKEKMEALQKRKRAAAGGDEDMVSGVPSEKSKKGGGGESDGEDSYNSANFQLTEDDRNFIDTEGDDAEAINELYAEQHFDDIRGEAMEDDGMSRKKKGGGGGSRSSGSRSRSEKLDPEKDLDNPIMAAVHKMKKKKKENRSLTELEEEAKTFLEKMEQAAELDEQAIKERRPATKKLVLLGHVVETLTKRDLIRVLLDLDVLSLCRRWIQPLPNGTLGNVTIRQRLLDSIANMAEITPGDLKRSEFGKVVMSLYMHKSETPAMKRQHKALIEQWSRPIFEKSGNMRDLARVHHARGEGGLASISRQQMAEQRRMESAAAGSAGGGRKDIDSMIKAGKAKGGASGLNRVRVPYSKGFQYTIRPNSKTTQSPAEKGGQAKDAGARGNLKKRMMEKGRAVTKNQRSANISVEGRANKG</sequence>
<evidence type="ECO:0000256" key="3">
    <source>
        <dbReference type="SAM" id="MobiDB-lite"/>
    </source>
</evidence>
<dbReference type="PROSITE" id="PS51319">
    <property type="entry name" value="TFIIS_N"/>
    <property type="match status" value="1"/>
</dbReference>
<dbReference type="InterPro" id="IPR051037">
    <property type="entry name" value="RNAPII_TF_IWS1"/>
</dbReference>
<dbReference type="GO" id="GO:0005634">
    <property type="term" value="C:nucleus"/>
    <property type="evidence" value="ECO:0007669"/>
    <property type="project" value="UniProtKB-SubCell"/>
</dbReference>
<feature type="compositionally biased region" description="Basic residues" evidence="3">
    <location>
        <begin position="29"/>
        <end position="43"/>
    </location>
</feature>
<organism evidence="5 6">
    <name type="scientific">Seminavis robusta</name>
    <dbReference type="NCBI Taxonomy" id="568900"/>
    <lineage>
        <taxon>Eukaryota</taxon>
        <taxon>Sar</taxon>
        <taxon>Stramenopiles</taxon>
        <taxon>Ochrophyta</taxon>
        <taxon>Bacillariophyta</taxon>
        <taxon>Bacillariophyceae</taxon>
        <taxon>Bacillariophycidae</taxon>
        <taxon>Naviculales</taxon>
        <taxon>Naviculaceae</taxon>
        <taxon>Seminavis</taxon>
    </lineage>
</organism>
<comment type="subcellular location">
    <subcellularLocation>
        <location evidence="2">Nucleus</location>
    </subcellularLocation>
</comment>
<accession>A0A9N8EQC8</accession>
<dbReference type="GO" id="GO:0016973">
    <property type="term" value="P:poly(A)+ mRNA export from nucleus"/>
    <property type="evidence" value="ECO:0007669"/>
    <property type="project" value="TreeGrafter"/>
</dbReference>
<gene>
    <name evidence="5" type="ORF">SEMRO_1595_G284720.1</name>
</gene>
<dbReference type="Pfam" id="PF08711">
    <property type="entry name" value="Med26"/>
    <property type="match status" value="1"/>
</dbReference>
<feature type="compositionally biased region" description="Basic and acidic residues" evidence="3">
    <location>
        <begin position="153"/>
        <end position="164"/>
    </location>
</feature>
<dbReference type="PANTHER" id="PTHR46010:SF1">
    <property type="entry name" value="PROTEIN IWS1 HOMOLOG"/>
    <property type="match status" value="1"/>
</dbReference>
<feature type="region of interest" description="Disordered" evidence="3">
    <location>
        <begin position="1"/>
        <end position="221"/>
    </location>
</feature>
<evidence type="ECO:0000313" key="6">
    <source>
        <dbReference type="Proteomes" id="UP001153069"/>
    </source>
</evidence>